<keyword evidence="1" id="KW-0812">Transmembrane</keyword>
<proteinExistence type="predicted"/>
<evidence type="ECO:0000313" key="3">
    <source>
        <dbReference type="Proteomes" id="UP000287168"/>
    </source>
</evidence>
<dbReference type="RefSeq" id="WP_128487094.1">
    <property type="nucleotide sequence ID" value="NZ_JBHLXB010000008.1"/>
</dbReference>
<keyword evidence="3" id="KW-1185">Reference proteome</keyword>
<organism evidence="2 3">
    <name type="scientific">Falsigemmobacter intermedius</name>
    <dbReference type="NCBI Taxonomy" id="1553448"/>
    <lineage>
        <taxon>Bacteria</taxon>
        <taxon>Pseudomonadati</taxon>
        <taxon>Pseudomonadota</taxon>
        <taxon>Alphaproteobacteria</taxon>
        <taxon>Rhodobacterales</taxon>
        <taxon>Paracoccaceae</taxon>
        <taxon>Falsigemmobacter</taxon>
    </lineage>
</organism>
<dbReference type="EMBL" id="SBLC01000005">
    <property type="protein sequence ID" value="RWY43260.1"/>
    <property type="molecule type" value="Genomic_DNA"/>
</dbReference>
<reference evidence="2 3" key="1">
    <citation type="journal article" date="2015" name="Int. J. Syst. Evol. Microbiol.">
        <title>Gemmobacter intermedius sp. nov., isolated from a white stork (Ciconia ciconia).</title>
        <authorList>
            <person name="Kampfer P."/>
            <person name="Jerzak L."/>
            <person name="Wilharm G."/>
            <person name="Golke J."/>
            <person name="Busse H.J."/>
            <person name="Glaeser S.P."/>
        </authorList>
    </citation>
    <scope>NUCLEOTIDE SEQUENCE [LARGE SCALE GENOMIC DNA]</scope>
    <source>
        <strain evidence="2 3">119/4</strain>
    </source>
</reference>
<protein>
    <submittedName>
        <fullName evidence="2">Uncharacterized protein</fullName>
    </submittedName>
</protein>
<keyword evidence="1" id="KW-0472">Membrane</keyword>
<sequence>MAGSAWWGAAFLWGAALLLRTAIPLLPVWRLTPAGGTEILGWPAVPGRALMLPGAVVPLMALVQVLRTSGVLAVSGLKRWIKGPNRR</sequence>
<keyword evidence="1" id="KW-1133">Transmembrane helix</keyword>
<feature type="transmembrane region" description="Helical" evidence="1">
    <location>
        <begin position="55"/>
        <end position="77"/>
    </location>
</feature>
<dbReference type="AlphaFoldDB" id="A0A444MED9"/>
<comment type="caution">
    <text evidence="2">The sequence shown here is derived from an EMBL/GenBank/DDBJ whole genome shotgun (WGS) entry which is preliminary data.</text>
</comment>
<evidence type="ECO:0000313" key="2">
    <source>
        <dbReference type="EMBL" id="RWY43260.1"/>
    </source>
</evidence>
<dbReference type="Proteomes" id="UP000287168">
    <property type="component" value="Unassembled WGS sequence"/>
</dbReference>
<gene>
    <name evidence="2" type="ORF">EP867_04940</name>
</gene>
<accession>A0A444MED9</accession>
<name>A0A444MED9_9RHOB</name>
<evidence type="ECO:0000256" key="1">
    <source>
        <dbReference type="SAM" id="Phobius"/>
    </source>
</evidence>